<name>A0A8W8K403_MAGGI</name>
<sequence>MLGFKARAPRGIKLSKPPPRKLTTDEIIKERLDNVNFNNGIRELSDLEQSRFDEVNNNEIEKVYRMKPAILDQTELNGSITNNNGCYEDNDNNSLMRQRARAPRVAKLTKPRPLRHRLPSIKTGPSPLEPGQATEQVKDRQPSLETGPPTTEPGQATEQAKDRQPSIETGPSPTEPGQATEQVKGFTPELFIVKSADEAEDMILSVIEKLSSLDQTSTELFRDILVKYGPQLEEDNPAFIRSCLACVEEFLKRDCADAGVRSILQNVLCLRKQSWNQVSGEQDAKNKGDHGNYESKKLDKKSEKNNEQKVSRTVSCDSGYGDQDDVILWTNEDSFIHDLSENLKDYDHGEEDLMADGKKMLANQTKEAMSDKTAHGFLSKHFKPTTEENPPLYSTETNWSDAVKKRKDSFKGCVNFDTQFTKLKGYPFSDDAKRTEPVRAGFEEFKTKSDSWISGSRQNVGRYITDDDKFFSHSGSDQESWRKPLNRQGFGNPGKMSTVPEEDCTSNGITSVIPQRPKHLILKDRISNREGHGKVVVERQPLGPGSDPSVIAKVEEGLPKSIYSAAGRRTMFKKYNTAVCIDDIDSDDLEEMEPVAYSREELLTLANSPLSRRRPTESSYLCKLYPEVCLEKAEAYYSSRDYQKPSTFYVKQKKEQSENYFVSNNLECKSQEQNPESHRFGFQTREQNFEFGSHKNFPRTSVLGPSAFAQEYSKPVFGSNANFIPKDFRSCASSTNNSDEGSTFTFQRNGFGKPF</sequence>
<reference evidence="2" key="1">
    <citation type="submission" date="2022-08" db="UniProtKB">
        <authorList>
            <consortium name="EnsemblMetazoa"/>
        </authorList>
    </citation>
    <scope>IDENTIFICATION</scope>
    <source>
        <strain evidence="2">05x7-T-G4-1.051#20</strain>
    </source>
</reference>
<proteinExistence type="predicted"/>
<feature type="compositionally biased region" description="Basic residues" evidence="1">
    <location>
        <begin position="99"/>
        <end position="119"/>
    </location>
</feature>
<accession>A0A8W8K403</accession>
<feature type="region of interest" description="Disordered" evidence="1">
    <location>
        <begin position="1"/>
        <end position="20"/>
    </location>
</feature>
<evidence type="ECO:0000256" key="1">
    <source>
        <dbReference type="SAM" id="MobiDB-lite"/>
    </source>
</evidence>
<dbReference type="Proteomes" id="UP000005408">
    <property type="component" value="Unassembled WGS sequence"/>
</dbReference>
<feature type="compositionally biased region" description="Polar residues" evidence="1">
    <location>
        <begin position="734"/>
        <end position="748"/>
    </location>
</feature>
<feature type="region of interest" description="Disordered" evidence="1">
    <location>
        <begin position="474"/>
        <end position="502"/>
    </location>
</feature>
<dbReference type="EnsemblMetazoa" id="G22347.2">
    <property type="protein sequence ID" value="G22347.2:cds"/>
    <property type="gene ID" value="G22347"/>
</dbReference>
<feature type="compositionally biased region" description="Polar residues" evidence="1">
    <location>
        <begin position="148"/>
        <end position="158"/>
    </location>
</feature>
<dbReference type="Gene3D" id="1.25.40.180">
    <property type="match status" value="1"/>
</dbReference>
<protein>
    <submittedName>
        <fullName evidence="2">Uncharacterized protein</fullName>
    </submittedName>
</protein>
<evidence type="ECO:0000313" key="2">
    <source>
        <dbReference type="EnsemblMetazoa" id="G22347.2:cds"/>
    </source>
</evidence>
<feature type="compositionally biased region" description="Polar residues" evidence="1">
    <location>
        <begin position="166"/>
        <end position="181"/>
    </location>
</feature>
<organism evidence="2 3">
    <name type="scientific">Magallana gigas</name>
    <name type="common">Pacific oyster</name>
    <name type="synonym">Crassostrea gigas</name>
    <dbReference type="NCBI Taxonomy" id="29159"/>
    <lineage>
        <taxon>Eukaryota</taxon>
        <taxon>Metazoa</taxon>
        <taxon>Spiralia</taxon>
        <taxon>Lophotrochozoa</taxon>
        <taxon>Mollusca</taxon>
        <taxon>Bivalvia</taxon>
        <taxon>Autobranchia</taxon>
        <taxon>Pteriomorphia</taxon>
        <taxon>Ostreida</taxon>
        <taxon>Ostreoidea</taxon>
        <taxon>Ostreidae</taxon>
        <taxon>Magallana</taxon>
    </lineage>
</organism>
<evidence type="ECO:0000313" key="3">
    <source>
        <dbReference type="Proteomes" id="UP000005408"/>
    </source>
</evidence>
<feature type="region of interest" description="Disordered" evidence="1">
    <location>
        <begin position="99"/>
        <end position="183"/>
    </location>
</feature>
<feature type="region of interest" description="Disordered" evidence="1">
    <location>
        <begin position="734"/>
        <end position="755"/>
    </location>
</feature>
<keyword evidence="3" id="KW-1185">Reference proteome</keyword>
<feature type="compositionally biased region" description="Basic and acidic residues" evidence="1">
    <location>
        <begin position="282"/>
        <end position="310"/>
    </location>
</feature>
<feature type="region of interest" description="Disordered" evidence="1">
    <location>
        <begin position="279"/>
        <end position="317"/>
    </location>
</feature>
<dbReference type="AlphaFoldDB" id="A0A8W8K403"/>